<dbReference type="PANTHER" id="PTHR46558:SF4">
    <property type="entry name" value="DNA-BIDING PHAGE PROTEIN"/>
    <property type="match status" value="1"/>
</dbReference>
<dbReference type="Pfam" id="PF01381">
    <property type="entry name" value="HTH_3"/>
    <property type="match status" value="1"/>
</dbReference>
<dbReference type="PROSITE" id="PS50943">
    <property type="entry name" value="HTH_CROC1"/>
    <property type="match status" value="1"/>
</dbReference>
<accession>A0A9D1SST4</accession>
<dbReference type="Gene3D" id="1.10.260.40">
    <property type="entry name" value="lambda repressor-like DNA-binding domains"/>
    <property type="match status" value="1"/>
</dbReference>
<comment type="caution">
    <text evidence="4">The sequence shown here is derived from an EMBL/GenBank/DDBJ whole genome shotgun (WGS) entry which is preliminary data.</text>
</comment>
<keyword evidence="2" id="KW-0472">Membrane</keyword>
<evidence type="ECO:0000259" key="3">
    <source>
        <dbReference type="PROSITE" id="PS50943"/>
    </source>
</evidence>
<dbReference type="EMBL" id="DVNZ01000087">
    <property type="protein sequence ID" value="HIU94045.1"/>
    <property type="molecule type" value="Genomic_DNA"/>
</dbReference>
<dbReference type="AlphaFoldDB" id="A0A9D1SST4"/>
<keyword evidence="2" id="KW-0812">Transmembrane</keyword>
<dbReference type="InterPro" id="IPR010982">
    <property type="entry name" value="Lambda_DNA-bd_dom_sf"/>
</dbReference>
<dbReference type="SMART" id="SM00530">
    <property type="entry name" value="HTH_XRE"/>
    <property type="match status" value="1"/>
</dbReference>
<keyword evidence="2" id="KW-1133">Transmembrane helix</keyword>
<dbReference type="InterPro" id="IPR001387">
    <property type="entry name" value="Cro/C1-type_HTH"/>
</dbReference>
<dbReference type="PANTHER" id="PTHR46558">
    <property type="entry name" value="TRACRIPTIONAL REGULATORY PROTEIN-RELATED-RELATED"/>
    <property type="match status" value="1"/>
</dbReference>
<feature type="transmembrane region" description="Helical" evidence="2">
    <location>
        <begin position="127"/>
        <end position="149"/>
    </location>
</feature>
<dbReference type="SUPFAM" id="SSF47413">
    <property type="entry name" value="lambda repressor-like DNA-binding domains"/>
    <property type="match status" value="1"/>
</dbReference>
<reference evidence="4" key="1">
    <citation type="submission" date="2020-10" db="EMBL/GenBank/DDBJ databases">
        <authorList>
            <person name="Gilroy R."/>
        </authorList>
    </citation>
    <scope>NUCLEOTIDE SEQUENCE</scope>
    <source>
        <strain evidence="4">ChiGjej2B2-16831</strain>
    </source>
</reference>
<dbReference type="Proteomes" id="UP000824128">
    <property type="component" value="Unassembled WGS sequence"/>
</dbReference>
<evidence type="ECO:0000313" key="4">
    <source>
        <dbReference type="EMBL" id="HIU94045.1"/>
    </source>
</evidence>
<keyword evidence="1" id="KW-0238">DNA-binding</keyword>
<evidence type="ECO:0000313" key="5">
    <source>
        <dbReference type="Proteomes" id="UP000824128"/>
    </source>
</evidence>
<protein>
    <submittedName>
        <fullName evidence="4">Helix-turn-helix transcriptional regulator</fullName>
    </submittedName>
</protein>
<feature type="domain" description="HTH cro/C1-type" evidence="3">
    <location>
        <begin position="10"/>
        <end position="64"/>
    </location>
</feature>
<evidence type="ECO:0000256" key="1">
    <source>
        <dbReference type="ARBA" id="ARBA00023125"/>
    </source>
</evidence>
<organism evidence="4 5">
    <name type="scientific">Candidatus Aphodomorpha intestinavium</name>
    <dbReference type="NCBI Taxonomy" id="2840672"/>
    <lineage>
        <taxon>Bacteria</taxon>
        <taxon>Bacillati</taxon>
        <taxon>Bacillota</taxon>
        <taxon>Clostridia</taxon>
        <taxon>Eubacteriales</taxon>
        <taxon>Candidatus Aphodomorpha</taxon>
    </lineage>
</organism>
<reference evidence="4" key="2">
    <citation type="journal article" date="2021" name="PeerJ">
        <title>Extensive microbial diversity within the chicken gut microbiome revealed by metagenomics and culture.</title>
        <authorList>
            <person name="Gilroy R."/>
            <person name="Ravi A."/>
            <person name="Getino M."/>
            <person name="Pursley I."/>
            <person name="Horton D.L."/>
            <person name="Alikhan N.F."/>
            <person name="Baker D."/>
            <person name="Gharbi K."/>
            <person name="Hall N."/>
            <person name="Watson M."/>
            <person name="Adriaenssens E.M."/>
            <person name="Foster-Nyarko E."/>
            <person name="Jarju S."/>
            <person name="Secka A."/>
            <person name="Antonio M."/>
            <person name="Oren A."/>
            <person name="Chaudhuri R.R."/>
            <person name="La Ragione R."/>
            <person name="Hildebrand F."/>
            <person name="Pallen M.J."/>
        </authorList>
    </citation>
    <scope>NUCLEOTIDE SEQUENCE</scope>
    <source>
        <strain evidence="4">ChiGjej2B2-16831</strain>
    </source>
</reference>
<evidence type="ECO:0000256" key="2">
    <source>
        <dbReference type="SAM" id="Phobius"/>
    </source>
</evidence>
<proteinExistence type="predicted"/>
<gene>
    <name evidence="4" type="ORF">IAD24_02685</name>
</gene>
<feature type="transmembrane region" description="Helical" evidence="2">
    <location>
        <begin position="97"/>
        <end position="121"/>
    </location>
</feature>
<dbReference type="GO" id="GO:0003677">
    <property type="term" value="F:DNA binding"/>
    <property type="evidence" value="ECO:0007669"/>
    <property type="project" value="UniProtKB-KW"/>
</dbReference>
<dbReference type="CDD" id="cd00093">
    <property type="entry name" value="HTH_XRE"/>
    <property type="match status" value="1"/>
</dbReference>
<sequence>MDQIRIGKFIAESRKSMNLTQRQLADALSISDKTISKWECGKGLPEVSLMLPLCAALDITVNDLLSGEKVSATDYQKRAEGNMMNLMKENEENRKRMVLSIITVTITVIAVCALIVIASYIDLPAAVRIILIAGAALVAAAGTAAGVMLDIEAGYFECPHCKELFVPSMNEYVKGYHTFTKRRLTCPACGKTGMCKHRITR</sequence>
<name>A0A9D1SST4_9FIRM</name>